<keyword evidence="1" id="KW-0472">Membrane</keyword>
<organism evidence="2 3">
    <name type="scientific">Caloramator quimbayensis</name>
    <dbReference type="NCBI Taxonomy" id="1147123"/>
    <lineage>
        <taxon>Bacteria</taxon>
        <taxon>Bacillati</taxon>
        <taxon>Bacillota</taxon>
        <taxon>Clostridia</taxon>
        <taxon>Eubacteriales</taxon>
        <taxon>Clostridiaceae</taxon>
        <taxon>Caloramator</taxon>
    </lineage>
</organism>
<evidence type="ECO:0000256" key="1">
    <source>
        <dbReference type="SAM" id="Phobius"/>
    </source>
</evidence>
<accession>A0A1T4YEU9</accession>
<feature type="transmembrane region" description="Helical" evidence="1">
    <location>
        <begin position="74"/>
        <end position="91"/>
    </location>
</feature>
<evidence type="ECO:0000313" key="3">
    <source>
        <dbReference type="Proteomes" id="UP000190105"/>
    </source>
</evidence>
<keyword evidence="1" id="KW-1133">Transmembrane helix</keyword>
<keyword evidence="3" id="KW-1185">Reference proteome</keyword>
<dbReference type="Proteomes" id="UP000190105">
    <property type="component" value="Unassembled WGS sequence"/>
</dbReference>
<evidence type="ECO:0000313" key="2">
    <source>
        <dbReference type="EMBL" id="SKB00299.1"/>
    </source>
</evidence>
<reference evidence="3" key="1">
    <citation type="submission" date="2017-02" db="EMBL/GenBank/DDBJ databases">
        <authorList>
            <person name="Varghese N."/>
            <person name="Submissions S."/>
        </authorList>
    </citation>
    <scope>NUCLEOTIDE SEQUENCE [LARGE SCALE GENOMIC DNA]</scope>
    <source>
        <strain evidence="3">USBA 833</strain>
    </source>
</reference>
<dbReference type="STRING" id="1147123.SAMN05443428_14215"/>
<dbReference type="NCBIfam" id="NF045596">
    <property type="entry name" value="ECF_S_CD3073"/>
    <property type="match status" value="1"/>
</dbReference>
<dbReference type="InterPro" id="IPR024529">
    <property type="entry name" value="ECF_trnsprt_substrate-spec"/>
</dbReference>
<dbReference type="Gene3D" id="1.10.1760.20">
    <property type="match status" value="1"/>
</dbReference>
<keyword evidence="1" id="KW-0812">Transmembrane</keyword>
<feature type="transmembrane region" description="Helical" evidence="1">
    <location>
        <begin position="6"/>
        <end position="26"/>
    </location>
</feature>
<feature type="transmembrane region" description="Helical" evidence="1">
    <location>
        <begin position="33"/>
        <end position="54"/>
    </location>
</feature>
<protein>
    <submittedName>
        <fullName evidence="2">Energy-coupling factor transport system substrate-specific component</fullName>
    </submittedName>
</protein>
<proteinExistence type="predicted"/>
<dbReference type="AlphaFoldDB" id="A0A1T4YEU9"/>
<dbReference type="GO" id="GO:0022857">
    <property type="term" value="F:transmembrane transporter activity"/>
    <property type="evidence" value="ECO:0007669"/>
    <property type="project" value="InterPro"/>
</dbReference>
<dbReference type="Pfam" id="PF12822">
    <property type="entry name" value="ECF_trnsprt"/>
    <property type="match status" value="1"/>
</dbReference>
<dbReference type="EMBL" id="FUYH01000042">
    <property type="protein sequence ID" value="SKB00299.1"/>
    <property type="molecule type" value="Genomic_DNA"/>
</dbReference>
<name>A0A1T4YEU9_9CLOT</name>
<feature type="transmembrane region" description="Helical" evidence="1">
    <location>
        <begin position="103"/>
        <end position="125"/>
    </location>
</feature>
<sequence length="189" mass="20581">MKNKKTFYLTMCAMAVAINIVLGSLVSLTKIPLLFLDTVGTIFIAVLIGPWQAAAVGTATNILTPLLSGNVKDIPFFLVNAVVGIVVGYIAKKYEFNIKTAIITGLILSIVCPLIGTPIAVWIYGGITGGGTDFFFVWLKNSGMSIFNAAFFPRIAENLIDKILSCIFVLWSMKYIPKEYRGIGKEESM</sequence>
<gene>
    <name evidence="2" type="ORF">SAMN05443428_14215</name>
</gene>
<dbReference type="RefSeq" id="WP_179122331.1">
    <property type="nucleotide sequence ID" value="NZ_FUYH01000042.1"/>
</dbReference>